<dbReference type="EMBL" id="JBAWKS010000001">
    <property type="protein sequence ID" value="MEI4548264.1"/>
    <property type="molecule type" value="Genomic_DNA"/>
</dbReference>
<feature type="transmembrane region" description="Helical" evidence="1">
    <location>
        <begin position="30"/>
        <end position="50"/>
    </location>
</feature>
<feature type="transmembrane region" description="Helical" evidence="1">
    <location>
        <begin position="62"/>
        <end position="85"/>
    </location>
</feature>
<keyword evidence="1" id="KW-0472">Membrane</keyword>
<feature type="transmembrane region" description="Helical" evidence="1">
    <location>
        <begin position="260"/>
        <end position="278"/>
    </location>
</feature>
<feature type="transmembrane region" description="Helical" evidence="1">
    <location>
        <begin position="205"/>
        <end position="223"/>
    </location>
</feature>
<feature type="transmembrane region" description="Helical" evidence="1">
    <location>
        <begin position="235"/>
        <end position="253"/>
    </location>
</feature>
<dbReference type="Gene3D" id="1.10.3730.20">
    <property type="match status" value="1"/>
</dbReference>
<dbReference type="RefSeq" id="WP_336434287.1">
    <property type="nucleotide sequence ID" value="NZ_JBAWKS010000001.1"/>
</dbReference>
<evidence type="ECO:0000313" key="4">
    <source>
        <dbReference type="Proteomes" id="UP001382455"/>
    </source>
</evidence>
<proteinExistence type="predicted"/>
<accession>A0ABU8EMW9</accession>
<dbReference type="Pfam" id="PF00892">
    <property type="entry name" value="EamA"/>
    <property type="match status" value="1"/>
</dbReference>
<name>A0ABU8EMW9_9GAMM</name>
<keyword evidence="4" id="KW-1185">Reference proteome</keyword>
<sequence length="280" mass="30889">MSWLFLLLASLAWVLFDFCRKRLVENNSPLLVSFVFSLFTLPVYLVFWLATASSQLPQVMVYYVFASLSGLLAALGAVSFISALGRGRFSILLPMLALTPLIAALLNAVVFSNILSWQAYTIISICAYATYRLLGEGFAITEPGAGFMLLAAFSWAGCICLDQFVLPHTSVSFHALWVNVIMVLVLFCSLVTRRKSALLPKGRKIYWAIGLCGFAAAVLLQFSALRYLDASIVEAVKRAIGIVAAMIVGSVFLREKLKPYQYLYGVIIIFSVLIFSFVTE</sequence>
<organism evidence="3 4">
    <name type="scientific">Pseudoalteromonas spongiae</name>
    <dbReference type="NCBI Taxonomy" id="298657"/>
    <lineage>
        <taxon>Bacteria</taxon>
        <taxon>Pseudomonadati</taxon>
        <taxon>Pseudomonadota</taxon>
        <taxon>Gammaproteobacteria</taxon>
        <taxon>Alteromonadales</taxon>
        <taxon>Pseudoalteromonadaceae</taxon>
        <taxon>Pseudoalteromonas</taxon>
    </lineage>
</organism>
<evidence type="ECO:0000256" key="1">
    <source>
        <dbReference type="SAM" id="Phobius"/>
    </source>
</evidence>
<reference evidence="3 4" key="1">
    <citation type="submission" date="2023-12" db="EMBL/GenBank/DDBJ databases">
        <title>Friends and Foes: Symbiotic and Algicidal bacterial influence on Karenia brevis blooms.</title>
        <authorList>
            <person name="Fei C."/>
            <person name="Mohamed A.R."/>
            <person name="Booker A."/>
            <person name="Arshad M."/>
            <person name="Klass S."/>
            <person name="Ahn S."/>
            <person name="Gilbert P.M."/>
            <person name="Heil C.A."/>
            <person name="Martinez J.M."/>
            <person name="Amin S.A."/>
        </authorList>
    </citation>
    <scope>NUCLEOTIDE SEQUENCE [LARGE SCALE GENOMIC DNA]</scope>
    <source>
        <strain evidence="3 4">CE15</strain>
    </source>
</reference>
<gene>
    <name evidence="3" type="ORF">WAE96_00885</name>
</gene>
<evidence type="ECO:0000259" key="2">
    <source>
        <dbReference type="Pfam" id="PF00892"/>
    </source>
</evidence>
<dbReference type="InterPro" id="IPR037185">
    <property type="entry name" value="EmrE-like"/>
</dbReference>
<keyword evidence="1" id="KW-0812">Transmembrane</keyword>
<protein>
    <submittedName>
        <fullName evidence="3">DMT family transporter</fullName>
    </submittedName>
</protein>
<feature type="transmembrane region" description="Helical" evidence="1">
    <location>
        <begin position="91"/>
        <end position="115"/>
    </location>
</feature>
<dbReference type="SUPFAM" id="SSF103481">
    <property type="entry name" value="Multidrug resistance efflux transporter EmrE"/>
    <property type="match status" value="1"/>
</dbReference>
<evidence type="ECO:0000313" key="3">
    <source>
        <dbReference type="EMBL" id="MEI4548264.1"/>
    </source>
</evidence>
<feature type="domain" description="EamA" evidence="2">
    <location>
        <begin position="144"/>
        <end position="276"/>
    </location>
</feature>
<feature type="transmembrane region" description="Helical" evidence="1">
    <location>
        <begin position="172"/>
        <end position="193"/>
    </location>
</feature>
<dbReference type="InterPro" id="IPR000620">
    <property type="entry name" value="EamA_dom"/>
</dbReference>
<keyword evidence="1" id="KW-1133">Transmembrane helix</keyword>
<dbReference type="Proteomes" id="UP001382455">
    <property type="component" value="Unassembled WGS sequence"/>
</dbReference>
<comment type="caution">
    <text evidence="3">The sequence shown here is derived from an EMBL/GenBank/DDBJ whole genome shotgun (WGS) entry which is preliminary data.</text>
</comment>